<accession>A0A150SQC9</accession>
<evidence type="ECO:0000313" key="4">
    <source>
        <dbReference type="Proteomes" id="UP000075515"/>
    </source>
</evidence>
<feature type="domain" description="Inner membrane protein YgaP-like transmembrane" evidence="2">
    <location>
        <begin position="1"/>
        <end position="66"/>
    </location>
</feature>
<organism evidence="3 4">
    <name type="scientific">Sorangium cellulosum</name>
    <name type="common">Polyangium cellulosum</name>
    <dbReference type="NCBI Taxonomy" id="56"/>
    <lineage>
        <taxon>Bacteria</taxon>
        <taxon>Pseudomonadati</taxon>
        <taxon>Myxococcota</taxon>
        <taxon>Polyangia</taxon>
        <taxon>Polyangiales</taxon>
        <taxon>Polyangiaceae</taxon>
        <taxon>Sorangium</taxon>
    </lineage>
</organism>
<comment type="caution">
    <text evidence="3">The sequence shown here is derived from an EMBL/GenBank/DDBJ whole genome shotgun (WGS) entry which is preliminary data.</text>
</comment>
<dbReference type="InterPro" id="IPR021309">
    <property type="entry name" value="YgaP-like_TM"/>
</dbReference>
<evidence type="ECO:0000256" key="1">
    <source>
        <dbReference type="SAM" id="Phobius"/>
    </source>
</evidence>
<dbReference type="Pfam" id="PF11127">
    <property type="entry name" value="YgaP-like_TM"/>
    <property type="match status" value="1"/>
</dbReference>
<evidence type="ECO:0000313" key="3">
    <source>
        <dbReference type="EMBL" id="KYF78488.1"/>
    </source>
</evidence>
<evidence type="ECO:0000259" key="2">
    <source>
        <dbReference type="Pfam" id="PF11127"/>
    </source>
</evidence>
<keyword evidence="1" id="KW-1133">Transmembrane helix</keyword>
<gene>
    <name evidence="3" type="ORF">BE18_26750</name>
</gene>
<feature type="transmembrane region" description="Helical" evidence="1">
    <location>
        <begin position="36"/>
        <end position="60"/>
    </location>
</feature>
<reference evidence="3 4" key="1">
    <citation type="submission" date="2014-02" db="EMBL/GenBank/DDBJ databases">
        <title>The small core and large imbalanced accessory genome model reveals a collaborative survival strategy of Sorangium cellulosum strains in nature.</title>
        <authorList>
            <person name="Han K."/>
            <person name="Peng R."/>
            <person name="Blom J."/>
            <person name="Li Y.-Z."/>
        </authorList>
    </citation>
    <scope>NUCLEOTIDE SEQUENCE [LARGE SCALE GENOMIC DNA]</scope>
    <source>
        <strain evidence="3 4">So0149</strain>
    </source>
</reference>
<protein>
    <recommendedName>
        <fullName evidence="2">Inner membrane protein YgaP-like transmembrane domain-containing protein</fullName>
    </recommendedName>
</protein>
<dbReference type="Proteomes" id="UP000075515">
    <property type="component" value="Unassembled WGS sequence"/>
</dbReference>
<dbReference type="AlphaFoldDB" id="A0A150SQC9"/>
<keyword evidence="1" id="KW-0812">Transmembrane</keyword>
<name>A0A150SQC9_SORCE</name>
<sequence>MRRNVGKMDRLFRGLSALALLACAWAAPLPLAARLGALGLTGVYLLFTALSGACLGYALLGRSTCRLRPG</sequence>
<dbReference type="EMBL" id="JEMC01003794">
    <property type="protein sequence ID" value="KYF78488.1"/>
    <property type="molecule type" value="Genomic_DNA"/>
</dbReference>
<proteinExistence type="predicted"/>
<keyword evidence="1" id="KW-0472">Membrane</keyword>